<dbReference type="GO" id="GO:0009055">
    <property type="term" value="F:electron transfer activity"/>
    <property type="evidence" value="ECO:0007669"/>
    <property type="project" value="InterPro"/>
</dbReference>
<evidence type="ECO:0000313" key="3">
    <source>
        <dbReference type="EMBL" id="ODS32523.1"/>
    </source>
</evidence>
<keyword evidence="1" id="KW-0249">Electron transport</keyword>
<dbReference type="PANTHER" id="PTHR21294">
    <property type="entry name" value="ELECTRON TRANSFER FLAVOPROTEIN BETA-SUBUNIT"/>
    <property type="match status" value="1"/>
</dbReference>
<name>A0A1E3XA93_9BACT</name>
<dbReference type="Pfam" id="PF01012">
    <property type="entry name" value="ETF"/>
    <property type="match status" value="2"/>
</dbReference>
<sequence>MSNYIVTVKQVPDVTQITGNAFNPETGTLKRGALPSVINKLDADALAFANKMRQVSPGKIVCLTMGPPMAKDVLIYSLSRCADSAVLLTDRTLGGADTPATANPLAYAIRRIVKDVFNGNDDYIVISGMQSVDGDTAQVPAQIAEELQIPCIAYATAAEFMDGDFRIKKIVAGGNQWVRPKILPCVITVANYEYPLFALFQRSRWAKKFAVINWSTEDIKPTLFGYDGSKTRVIRVFPPPKSSRKNMRVTDIDTFITESVTDYKKGGGGSAFEVGEADYIVPSKRGGGTFQRNYESIDKEVKIFEQVAQALSKLRITEPNQLDEALVEKVQEHIQEKLSKRVMLEMFEGYKKTQPSYTGDVWVIAEHDGEKTNDVTAELLGKAGHLARSLGVRVSAVLVGHKCKHMVDELIAAGADDVHIIEDELLKDFRPSPYRKVVAEVVKKYEPQIVLFGATPQGRVITP</sequence>
<accession>A0A1E3XA93</accession>
<dbReference type="InterPro" id="IPR014729">
    <property type="entry name" value="Rossmann-like_a/b/a_fold"/>
</dbReference>
<evidence type="ECO:0000313" key="4">
    <source>
        <dbReference type="Proteomes" id="UP000094056"/>
    </source>
</evidence>
<dbReference type="SMART" id="SM00893">
    <property type="entry name" value="ETF"/>
    <property type="match status" value="1"/>
</dbReference>
<dbReference type="PANTHER" id="PTHR21294:SF17">
    <property type="entry name" value="PROTEIN FIXA"/>
    <property type="match status" value="1"/>
</dbReference>
<reference evidence="3 4" key="1">
    <citation type="submission" date="2016-07" db="EMBL/GenBank/DDBJ databases">
        <title>Draft genome of Scalindua rubra, obtained from a brine-seawater interface in the Red Sea, sheds light on salt adaptation in anammox bacteria.</title>
        <authorList>
            <person name="Speth D.R."/>
            <person name="Lagkouvardos I."/>
            <person name="Wang Y."/>
            <person name="Qian P.-Y."/>
            <person name="Dutilh B.E."/>
            <person name="Jetten M.S."/>
        </authorList>
    </citation>
    <scope>NUCLEOTIDE SEQUENCE [LARGE SCALE GENOMIC DNA]</scope>
    <source>
        <strain evidence="3">BSI-1</strain>
    </source>
</reference>
<dbReference type="InterPro" id="IPR012255">
    <property type="entry name" value="ETF_b"/>
</dbReference>
<dbReference type="SUPFAM" id="SSF52402">
    <property type="entry name" value="Adenine nucleotide alpha hydrolases-like"/>
    <property type="match status" value="2"/>
</dbReference>
<gene>
    <name evidence="3" type="ORF">SCARUB_02323</name>
</gene>
<dbReference type="Gene3D" id="3.40.50.620">
    <property type="entry name" value="HUPs"/>
    <property type="match status" value="2"/>
</dbReference>
<organism evidence="3 4">
    <name type="scientific">Candidatus Scalindua rubra</name>
    <dbReference type="NCBI Taxonomy" id="1872076"/>
    <lineage>
        <taxon>Bacteria</taxon>
        <taxon>Pseudomonadati</taxon>
        <taxon>Planctomycetota</taxon>
        <taxon>Candidatus Brocadiia</taxon>
        <taxon>Candidatus Brocadiales</taxon>
        <taxon>Candidatus Scalinduaceae</taxon>
        <taxon>Candidatus Scalindua</taxon>
    </lineage>
</organism>
<protein>
    <submittedName>
        <fullName evidence="3">Acryloyl-CoA reductase electron transfer subunit beta</fullName>
    </submittedName>
</protein>
<dbReference type="EMBL" id="MAYW01000058">
    <property type="protein sequence ID" value="ODS32523.1"/>
    <property type="molecule type" value="Genomic_DNA"/>
</dbReference>
<keyword evidence="1" id="KW-0813">Transport</keyword>
<comment type="caution">
    <text evidence="3">The sequence shown here is derived from an EMBL/GenBank/DDBJ whole genome shotgun (WGS) entry which is preliminary data.</text>
</comment>
<dbReference type="AlphaFoldDB" id="A0A1E3XA93"/>
<dbReference type="Proteomes" id="UP000094056">
    <property type="component" value="Unassembled WGS sequence"/>
</dbReference>
<proteinExistence type="predicted"/>
<dbReference type="InterPro" id="IPR014730">
    <property type="entry name" value="ETF_a/b_N"/>
</dbReference>
<evidence type="ECO:0000256" key="1">
    <source>
        <dbReference type="ARBA" id="ARBA00022982"/>
    </source>
</evidence>
<evidence type="ECO:0000259" key="2">
    <source>
        <dbReference type="SMART" id="SM00893"/>
    </source>
</evidence>
<feature type="domain" description="Electron transfer flavoprotein alpha/beta-subunit N-terminal" evidence="2">
    <location>
        <begin position="26"/>
        <end position="223"/>
    </location>
</feature>